<dbReference type="Proteomes" id="UP000179636">
    <property type="component" value="Unassembled WGS sequence"/>
</dbReference>
<evidence type="ECO:0000256" key="7">
    <source>
        <dbReference type="SAM" id="Phobius"/>
    </source>
</evidence>
<reference evidence="8 9" key="1">
    <citation type="submission" date="2016-10" db="EMBL/GenBank/DDBJ databases">
        <title>Evaluation of Human, Animal and Environmental Mycobacterium chelonae Isolates by Core Genome Phylogenomic Analysis, Targeted Gene Comparison, and Anti-microbial Susceptibility Patterns: A Tale of Mistaken Identities.</title>
        <authorList>
            <person name="Fogelson S.B."/>
            <person name="Camus A.C."/>
            <person name="Lorenz W."/>
            <person name="Vasireddy R."/>
            <person name="Vasireddy S."/>
            <person name="Smith T."/>
            <person name="Brown-Elliott B.A."/>
            <person name="Wallace R.J.Jr."/>
            <person name="Hasan N.A."/>
            <person name="Reischl U."/>
            <person name="Sanchez S."/>
        </authorList>
    </citation>
    <scope>NUCLEOTIDE SEQUENCE [LARGE SCALE GENOMIC DNA]</scope>
    <source>
        <strain evidence="8 9">24999</strain>
    </source>
</reference>
<name>A0A1S1JUI6_9MYCO</name>
<evidence type="ECO:0000256" key="3">
    <source>
        <dbReference type="ARBA" id="ARBA00022475"/>
    </source>
</evidence>
<organism evidence="8 9">
    <name type="scientific">Mycobacterium syngnathidarum</name>
    <dbReference type="NCBI Taxonomy" id="1908205"/>
    <lineage>
        <taxon>Bacteria</taxon>
        <taxon>Bacillati</taxon>
        <taxon>Actinomycetota</taxon>
        <taxon>Actinomycetes</taxon>
        <taxon>Mycobacteriales</taxon>
        <taxon>Mycobacteriaceae</taxon>
        <taxon>Mycobacterium</taxon>
    </lineage>
</organism>
<feature type="transmembrane region" description="Helical" evidence="7">
    <location>
        <begin position="12"/>
        <end position="31"/>
    </location>
</feature>
<evidence type="ECO:0000256" key="6">
    <source>
        <dbReference type="ARBA" id="ARBA00023136"/>
    </source>
</evidence>
<accession>A0A1S1JUI6</accession>
<keyword evidence="5 7" id="KW-1133">Transmembrane helix</keyword>
<evidence type="ECO:0000256" key="5">
    <source>
        <dbReference type="ARBA" id="ARBA00022989"/>
    </source>
</evidence>
<dbReference type="PANTHER" id="PTHR33452">
    <property type="entry name" value="OXIDOREDUCTASE CATD-RELATED"/>
    <property type="match status" value="1"/>
</dbReference>
<sequence>MTTWREWAPLPLRLFLGGGLILHGGIKLFASGGHANIAYLVGQLGVPFADAAGWLVGVVEFGGGIGILLGVFFRLATVVNVLNVSGLLVLGWAAGGIPEPLPGGDPLAGFREAFLILAGVVSLVLSGPGRLALTGKSERVARPCGERAACCRDSRPRPQQATYSAQCAGAEHSAKKARHLR</sequence>
<feature type="transmembrane region" description="Helical" evidence="7">
    <location>
        <begin position="71"/>
        <end position="93"/>
    </location>
</feature>
<dbReference type="InterPro" id="IPR051907">
    <property type="entry name" value="DoxX-like_oxidoreductase"/>
</dbReference>
<evidence type="ECO:0000256" key="1">
    <source>
        <dbReference type="ARBA" id="ARBA00004651"/>
    </source>
</evidence>
<dbReference type="AlphaFoldDB" id="A0A1S1JUI6"/>
<proteinExistence type="inferred from homology"/>
<dbReference type="PANTHER" id="PTHR33452:SF1">
    <property type="entry name" value="INNER MEMBRANE PROTEIN YPHA-RELATED"/>
    <property type="match status" value="1"/>
</dbReference>
<dbReference type="EMBL" id="MLHV01000021">
    <property type="protein sequence ID" value="OHT93582.1"/>
    <property type="molecule type" value="Genomic_DNA"/>
</dbReference>
<keyword evidence="3" id="KW-1003">Cell membrane</keyword>
<evidence type="ECO:0000313" key="8">
    <source>
        <dbReference type="EMBL" id="OHT93582.1"/>
    </source>
</evidence>
<comment type="subcellular location">
    <subcellularLocation>
        <location evidence="1">Cell membrane</location>
        <topology evidence="1">Multi-pass membrane protein</topology>
    </subcellularLocation>
</comment>
<evidence type="ECO:0000256" key="4">
    <source>
        <dbReference type="ARBA" id="ARBA00022692"/>
    </source>
</evidence>
<evidence type="ECO:0008006" key="10">
    <source>
        <dbReference type="Google" id="ProtNLM"/>
    </source>
</evidence>
<keyword evidence="6 7" id="KW-0472">Membrane</keyword>
<protein>
    <recommendedName>
        <fullName evidence="10">DoxX family protein</fullName>
    </recommendedName>
</protein>
<dbReference type="InterPro" id="IPR032808">
    <property type="entry name" value="DoxX"/>
</dbReference>
<dbReference type="OrthoDB" id="4764901at2"/>
<feature type="transmembrane region" description="Helical" evidence="7">
    <location>
        <begin position="113"/>
        <end position="133"/>
    </location>
</feature>
<keyword evidence="9" id="KW-1185">Reference proteome</keyword>
<dbReference type="RefSeq" id="WP_070946059.1">
    <property type="nucleotide sequence ID" value="NZ_MLHV01000021.1"/>
</dbReference>
<keyword evidence="4 7" id="KW-0812">Transmembrane</keyword>
<comment type="similarity">
    <text evidence="2">Belongs to the DoxX family.</text>
</comment>
<gene>
    <name evidence="8" type="ORF">BKG61_20720</name>
</gene>
<dbReference type="GO" id="GO:0005886">
    <property type="term" value="C:plasma membrane"/>
    <property type="evidence" value="ECO:0007669"/>
    <property type="project" value="UniProtKB-SubCell"/>
</dbReference>
<dbReference type="Pfam" id="PF07681">
    <property type="entry name" value="DoxX"/>
    <property type="match status" value="1"/>
</dbReference>
<evidence type="ECO:0000256" key="2">
    <source>
        <dbReference type="ARBA" id="ARBA00006679"/>
    </source>
</evidence>
<evidence type="ECO:0000313" key="9">
    <source>
        <dbReference type="Proteomes" id="UP000179636"/>
    </source>
</evidence>
<comment type="caution">
    <text evidence="8">The sequence shown here is derived from an EMBL/GenBank/DDBJ whole genome shotgun (WGS) entry which is preliminary data.</text>
</comment>